<keyword evidence="6 12" id="KW-0472">Membrane</keyword>
<keyword evidence="3 10" id="KW-0812">Transmembrane</keyword>
<dbReference type="PROSITE" id="PS50262">
    <property type="entry name" value="G_PROTEIN_RECEP_F1_2"/>
    <property type="match status" value="1"/>
</dbReference>
<evidence type="ECO:0000256" key="10">
    <source>
        <dbReference type="RuleBase" id="RU000688"/>
    </source>
</evidence>
<dbReference type="Pfam" id="PF00001">
    <property type="entry name" value="7tm_1"/>
    <property type="match status" value="1"/>
</dbReference>
<gene>
    <name evidence="14" type="ORF">CGI_10020616</name>
</gene>
<feature type="transmembrane region" description="Helical" evidence="12">
    <location>
        <begin position="93"/>
        <end position="114"/>
    </location>
</feature>
<evidence type="ECO:0000256" key="6">
    <source>
        <dbReference type="ARBA" id="ARBA00023136"/>
    </source>
</evidence>
<dbReference type="HOGENOM" id="CLU_109085_0_0_1"/>
<keyword evidence="7 10" id="KW-0675">Receptor</keyword>
<proteinExistence type="inferred from homology"/>
<accession>K1R7V1</accession>
<dbReference type="InParanoid" id="K1R7V1"/>
<dbReference type="PROSITE" id="PS00237">
    <property type="entry name" value="G_PROTEIN_RECEP_F1_1"/>
    <property type="match status" value="1"/>
</dbReference>
<dbReference type="EMBL" id="JH816099">
    <property type="protein sequence ID" value="EKC37275.1"/>
    <property type="molecule type" value="Genomic_DNA"/>
</dbReference>
<evidence type="ECO:0000256" key="4">
    <source>
        <dbReference type="ARBA" id="ARBA00022989"/>
    </source>
</evidence>
<sequence length="249" mass="27659">MFIFILTSSAMIVCAMSFDRFMAILYPYRYNGIVKNNQANITLAVVWITCAFLSSLPLLGLRSSLLYDTGSVCFLNFISTSTVVRIYSFVYSLIGLFILLSTIIFNMCVVISLCKNIVTTNAVSQKSRKKGNTFNVVFLLVIVLTFATCWTPLMIVIFGHATALFSDVGTLELFAVRIGVTNSIIDPWIYILFRKENIFAITRKLGTFCDISKVTSNSVNNNVTPPTDAQTQSDGNTSARTEHSIDIII</sequence>
<evidence type="ECO:0000256" key="1">
    <source>
        <dbReference type="ARBA" id="ARBA00004651"/>
    </source>
</evidence>
<comment type="subcellular location">
    <subcellularLocation>
        <location evidence="1">Cell membrane</location>
        <topology evidence="1">Multi-pass membrane protein</topology>
    </subcellularLocation>
</comment>
<dbReference type="GO" id="GO:0007189">
    <property type="term" value="P:adenylate cyclase-activating G protein-coupled receptor signaling pathway"/>
    <property type="evidence" value="ECO:0007669"/>
    <property type="project" value="TreeGrafter"/>
</dbReference>
<evidence type="ECO:0000256" key="8">
    <source>
        <dbReference type="ARBA" id="ARBA00023180"/>
    </source>
</evidence>
<name>K1R7V1_MAGGI</name>
<keyword evidence="8" id="KW-0325">Glycoprotein</keyword>
<reference evidence="14" key="1">
    <citation type="journal article" date="2012" name="Nature">
        <title>The oyster genome reveals stress adaptation and complexity of shell formation.</title>
        <authorList>
            <person name="Zhang G."/>
            <person name="Fang X."/>
            <person name="Guo X."/>
            <person name="Li L."/>
            <person name="Luo R."/>
            <person name="Xu F."/>
            <person name="Yang P."/>
            <person name="Zhang L."/>
            <person name="Wang X."/>
            <person name="Qi H."/>
            <person name="Xiong Z."/>
            <person name="Que H."/>
            <person name="Xie Y."/>
            <person name="Holland P.W."/>
            <person name="Paps J."/>
            <person name="Zhu Y."/>
            <person name="Wu F."/>
            <person name="Chen Y."/>
            <person name="Wang J."/>
            <person name="Peng C."/>
            <person name="Meng J."/>
            <person name="Yang L."/>
            <person name="Liu J."/>
            <person name="Wen B."/>
            <person name="Zhang N."/>
            <person name="Huang Z."/>
            <person name="Zhu Q."/>
            <person name="Feng Y."/>
            <person name="Mount A."/>
            <person name="Hedgecock D."/>
            <person name="Xu Z."/>
            <person name="Liu Y."/>
            <person name="Domazet-Loso T."/>
            <person name="Du Y."/>
            <person name="Sun X."/>
            <person name="Zhang S."/>
            <person name="Liu B."/>
            <person name="Cheng P."/>
            <person name="Jiang X."/>
            <person name="Li J."/>
            <person name="Fan D."/>
            <person name="Wang W."/>
            <person name="Fu W."/>
            <person name="Wang T."/>
            <person name="Wang B."/>
            <person name="Zhang J."/>
            <person name="Peng Z."/>
            <person name="Li Y."/>
            <person name="Li N."/>
            <person name="Wang J."/>
            <person name="Chen M."/>
            <person name="He Y."/>
            <person name="Tan F."/>
            <person name="Song X."/>
            <person name="Zheng Q."/>
            <person name="Huang R."/>
            <person name="Yang H."/>
            <person name="Du X."/>
            <person name="Chen L."/>
            <person name="Yang M."/>
            <person name="Gaffney P.M."/>
            <person name="Wang S."/>
            <person name="Luo L."/>
            <person name="She Z."/>
            <person name="Ming Y."/>
            <person name="Huang W."/>
            <person name="Zhang S."/>
            <person name="Huang B."/>
            <person name="Zhang Y."/>
            <person name="Qu T."/>
            <person name="Ni P."/>
            <person name="Miao G."/>
            <person name="Wang J."/>
            <person name="Wang Q."/>
            <person name="Steinberg C.E."/>
            <person name="Wang H."/>
            <person name="Li N."/>
            <person name="Qian L."/>
            <person name="Zhang G."/>
            <person name="Li Y."/>
            <person name="Yang H."/>
            <person name="Liu X."/>
            <person name="Wang J."/>
            <person name="Yin Y."/>
            <person name="Wang J."/>
        </authorList>
    </citation>
    <scope>NUCLEOTIDE SEQUENCE [LARGE SCALE GENOMIC DNA]</scope>
    <source>
        <strain evidence="14">05x7-T-G4-1.051#20</strain>
    </source>
</reference>
<feature type="transmembrane region" description="Helical" evidence="12">
    <location>
        <begin position="173"/>
        <end position="193"/>
    </location>
</feature>
<dbReference type="Gene3D" id="1.20.1070.10">
    <property type="entry name" value="Rhodopsin 7-helix transmembrane proteins"/>
    <property type="match status" value="1"/>
</dbReference>
<evidence type="ECO:0000256" key="12">
    <source>
        <dbReference type="SAM" id="Phobius"/>
    </source>
</evidence>
<dbReference type="GO" id="GO:0007204">
    <property type="term" value="P:positive regulation of cytosolic calcium ion concentration"/>
    <property type="evidence" value="ECO:0007669"/>
    <property type="project" value="TreeGrafter"/>
</dbReference>
<keyword evidence="2" id="KW-1003">Cell membrane</keyword>
<evidence type="ECO:0000256" key="2">
    <source>
        <dbReference type="ARBA" id="ARBA00022475"/>
    </source>
</evidence>
<evidence type="ECO:0000313" key="14">
    <source>
        <dbReference type="EMBL" id="EKC37275.1"/>
    </source>
</evidence>
<feature type="transmembrane region" description="Helical" evidence="12">
    <location>
        <begin position="134"/>
        <end position="161"/>
    </location>
</feature>
<evidence type="ECO:0000256" key="11">
    <source>
        <dbReference type="SAM" id="MobiDB-lite"/>
    </source>
</evidence>
<feature type="domain" description="G-protein coupled receptors family 1 profile" evidence="13">
    <location>
        <begin position="1"/>
        <end position="190"/>
    </location>
</feature>
<evidence type="ECO:0000256" key="9">
    <source>
        <dbReference type="ARBA" id="ARBA00023224"/>
    </source>
</evidence>
<dbReference type="GO" id="GO:0005886">
    <property type="term" value="C:plasma membrane"/>
    <property type="evidence" value="ECO:0007669"/>
    <property type="project" value="UniProtKB-SubCell"/>
</dbReference>
<dbReference type="PANTHER" id="PTHR11866">
    <property type="entry name" value="G-PROTEIN COUPLED RECEPTOR FAMILY 1 MEMBER"/>
    <property type="match status" value="1"/>
</dbReference>
<keyword evidence="4 12" id="KW-1133">Transmembrane helix</keyword>
<dbReference type="InterPro" id="IPR008365">
    <property type="entry name" value="Prostanoid_rcpt"/>
</dbReference>
<dbReference type="SUPFAM" id="SSF81321">
    <property type="entry name" value="Family A G protein-coupled receptor-like"/>
    <property type="match status" value="1"/>
</dbReference>
<dbReference type="GO" id="GO:0004930">
    <property type="term" value="F:G protein-coupled receptor activity"/>
    <property type="evidence" value="ECO:0007669"/>
    <property type="project" value="UniProtKB-KW"/>
</dbReference>
<dbReference type="InterPro" id="IPR000276">
    <property type="entry name" value="GPCR_Rhodpsn"/>
</dbReference>
<protein>
    <submittedName>
        <fullName evidence="14">Prostacyclin receptor</fullName>
    </submittedName>
</protein>
<keyword evidence="5 10" id="KW-0297">G-protein coupled receptor</keyword>
<keyword evidence="9 10" id="KW-0807">Transducer</keyword>
<evidence type="ECO:0000256" key="7">
    <source>
        <dbReference type="ARBA" id="ARBA00023170"/>
    </source>
</evidence>
<dbReference type="PANTHER" id="PTHR11866:SF16">
    <property type="entry name" value="PROSTAGLANDIN E2 RECEPTOR EP4 SUBTYPE-LIKE PROTEIN"/>
    <property type="match status" value="1"/>
</dbReference>
<feature type="compositionally biased region" description="Polar residues" evidence="11">
    <location>
        <begin position="228"/>
        <end position="239"/>
    </location>
</feature>
<evidence type="ECO:0000259" key="13">
    <source>
        <dbReference type="PROSITE" id="PS50262"/>
    </source>
</evidence>
<dbReference type="PRINTS" id="PR00237">
    <property type="entry name" value="GPCRRHODOPSN"/>
</dbReference>
<organism evidence="14">
    <name type="scientific">Magallana gigas</name>
    <name type="common">Pacific oyster</name>
    <name type="synonym">Crassostrea gigas</name>
    <dbReference type="NCBI Taxonomy" id="29159"/>
    <lineage>
        <taxon>Eukaryota</taxon>
        <taxon>Metazoa</taxon>
        <taxon>Spiralia</taxon>
        <taxon>Lophotrochozoa</taxon>
        <taxon>Mollusca</taxon>
        <taxon>Bivalvia</taxon>
        <taxon>Autobranchia</taxon>
        <taxon>Pteriomorphia</taxon>
        <taxon>Ostreida</taxon>
        <taxon>Ostreoidea</taxon>
        <taxon>Ostreidae</taxon>
        <taxon>Magallana</taxon>
    </lineage>
</organism>
<dbReference type="AlphaFoldDB" id="K1R7V1"/>
<feature type="transmembrane region" description="Helical" evidence="12">
    <location>
        <begin position="41"/>
        <end position="59"/>
    </location>
</feature>
<evidence type="ECO:0000256" key="3">
    <source>
        <dbReference type="ARBA" id="ARBA00022692"/>
    </source>
</evidence>
<evidence type="ECO:0000256" key="5">
    <source>
        <dbReference type="ARBA" id="ARBA00023040"/>
    </source>
</evidence>
<dbReference type="InterPro" id="IPR017452">
    <property type="entry name" value="GPCR_Rhodpsn_7TM"/>
</dbReference>
<feature type="region of interest" description="Disordered" evidence="11">
    <location>
        <begin position="221"/>
        <end position="243"/>
    </location>
</feature>
<comment type="similarity">
    <text evidence="10">Belongs to the G-protein coupled receptor 1 family.</text>
</comment>